<keyword evidence="3" id="KW-1185">Reference proteome</keyword>
<evidence type="ECO:0000313" key="2">
    <source>
        <dbReference type="EMBL" id="QYD68995.1"/>
    </source>
</evidence>
<evidence type="ECO:0000313" key="3">
    <source>
        <dbReference type="Proteomes" id="UP000826462"/>
    </source>
</evidence>
<name>A0ABX8UPV4_9BURK</name>
<keyword evidence="1" id="KW-0812">Transmembrane</keyword>
<evidence type="ECO:0000256" key="1">
    <source>
        <dbReference type="SAM" id="Phobius"/>
    </source>
</evidence>
<dbReference type="Proteomes" id="UP000826462">
    <property type="component" value="Chromosome 1"/>
</dbReference>
<dbReference type="Pfam" id="PF07843">
    <property type="entry name" value="DUF1634"/>
    <property type="match status" value="1"/>
</dbReference>
<accession>A0ABX8UPV4</accession>
<dbReference type="InterPro" id="IPR012861">
    <property type="entry name" value="DUF1634"/>
</dbReference>
<dbReference type="EMBL" id="CP080095">
    <property type="protein sequence ID" value="QYD68995.1"/>
    <property type="molecule type" value="Genomic_DNA"/>
</dbReference>
<protein>
    <submittedName>
        <fullName evidence="2">DUF1634 domain-containing protein</fullName>
    </submittedName>
</protein>
<feature type="transmembrane region" description="Helical" evidence="1">
    <location>
        <begin position="87"/>
        <end position="108"/>
    </location>
</feature>
<dbReference type="RefSeq" id="WP_219798370.1">
    <property type="nucleotide sequence ID" value="NZ_CP080095.1"/>
</dbReference>
<gene>
    <name evidence="2" type="ORF">KZJ38_00925</name>
</gene>
<feature type="transmembrane region" description="Helical" evidence="1">
    <location>
        <begin position="21"/>
        <end position="45"/>
    </location>
</feature>
<feature type="transmembrane region" description="Helical" evidence="1">
    <location>
        <begin position="57"/>
        <end position="80"/>
    </location>
</feature>
<proteinExistence type="predicted"/>
<dbReference type="PROSITE" id="PS51257">
    <property type="entry name" value="PROKAR_LIPOPROTEIN"/>
    <property type="match status" value="1"/>
</dbReference>
<keyword evidence="1" id="KW-0472">Membrane</keyword>
<sequence>MNAPRLTLPQLDRWLAALLQYGTWVACVVIGAGLVLNAATGAGMLQAREAPWGANVITAGVGLFVLLPVLRVTLMLVIFARQRNRRYVAIAATVLTIIAAGCVLGIRLGPVGG</sequence>
<keyword evidence="1" id="KW-1133">Transmembrane helix</keyword>
<organism evidence="2 3">
    <name type="scientific">Paraburkholderia edwinii</name>
    <dbReference type="NCBI Taxonomy" id="2861782"/>
    <lineage>
        <taxon>Bacteria</taxon>
        <taxon>Pseudomonadati</taxon>
        <taxon>Pseudomonadota</taxon>
        <taxon>Betaproteobacteria</taxon>
        <taxon>Burkholderiales</taxon>
        <taxon>Burkholderiaceae</taxon>
        <taxon>Paraburkholderia</taxon>
    </lineage>
</organism>
<reference evidence="2 3" key="1">
    <citation type="submission" date="2021-07" db="EMBL/GenBank/DDBJ databases">
        <title>Paraburkholderia edwinii protects Aspergillus sp. from phenazines by acting as a toxin sponge.</title>
        <authorList>
            <person name="Dahlstrom K.M."/>
            <person name="Newman D.K."/>
        </authorList>
    </citation>
    <scope>NUCLEOTIDE SEQUENCE [LARGE SCALE GENOMIC DNA]</scope>
    <source>
        <strain evidence="2 3">Pe01</strain>
    </source>
</reference>